<evidence type="ECO:0000256" key="1">
    <source>
        <dbReference type="SAM" id="MobiDB-lite"/>
    </source>
</evidence>
<feature type="compositionally biased region" description="Low complexity" evidence="1">
    <location>
        <begin position="54"/>
        <end position="65"/>
    </location>
</feature>
<name>A0ABR3UZV9_9PEZI</name>
<feature type="compositionally biased region" description="Low complexity" evidence="1">
    <location>
        <begin position="73"/>
        <end position="87"/>
    </location>
</feature>
<proteinExistence type="predicted"/>
<accession>A0ABR3UZV9</accession>
<dbReference type="Proteomes" id="UP001586593">
    <property type="component" value="Unassembled WGS sequence"/>
</dbReference>
<organism evidence="2 3">
    <name type="scientific">Phialemonium thermophilum</name>
    <dbReference type="NCBI Taxonomy" id="223376"/>
    <lineage>
        <taxon>Eukaryota</taxon>
        <taxon>Fungi</taxon>
        <taxon>Dikarya</taxon>
        <taxon>Ascomycota</taxon>
        <taxon>Pezizomycotina</taxon>
        <taxon>Sordariomycetes</taxon>
        <taxon>Sordariomycetidae</taxon>
        <taxon>Cephalothecales</taxon>
        <taxon>Cephalothecaceae</taxon>
        <taxon>Phialemonium</taxon>
    </lineage>
</organism>
<dbReference type="EMBL" id="JAZHXJ010003578">
    <property type="protein sequence ID" value="KAL1835059.1"/>
    <property type="molecule type" value="Genomic_DNA"/>
</dbReference>
<sequence>MPRCIISRYLTSAIRLVCWVVFIVNLDAFVHGRLHGSSVFDVGQGCLDARQARRPAAAAPSSGSPPRSPSRPAPRALSPAVAAAPAPASAPCPR</sequence>
<feature type="region of interest" description="Disordered" evidence="1">
    <location>
        <begin position="51"/>
        <end position="94"/>
    </location>
</feature>
<evidence type="ECO:0000313" key="2">
    <source>
        <dbReference type="EMBL" id="KAL1835059.1"/>
    </source>
</evidence>
<keyword evidence="3" id="KW-1185">Reference proteome</keyword>
<protein>
    <submittedName>
        <fullName evidence="2">Uncharacterized protein</fullName>
    </submittedName>
</protein>
<evidence type="ECO:0000313" key="3">
    <source>
        <dbReference type="Proteomes" id="UP001586593"/>
    </source>
</evidence>
<reference evidence="2 3" key="1">
    <citation type="journal article" date="2024" name="Commun. Biol.">
        <title>Comparative genomic analysis of thermophilic fungi reveals convergent evolutionary adaptations and gene losses.</title>
        <authorList>
            <person name="Steindorff A.S."/>
            <person name="Aguilar-Pontes M.V."/>
            <person name="Robinson A.J."/>
            <person name="Andreopoulos B."/>
            <person name="LaButti K."/>
            <person name="Kuo A."/>
            <person name="Mondo S."/>
            <person name="Riley R."/>
            <person name="Otillar R."/>
            <person name="Haridas S."/>
            <person name="Lipzen A."/>
            <person name="Grimwood J."/>
            <person name="Schmutz J."/>
            <person name="Clum A."/>
            <person name="Reid I.D."/>
            <person name="Moisan M.C."/>
            <person name="Butler G."/>
            <person name="Nguyen T.T.M."/>
            <person name="Dewar K."/>
            <person name="Conant G."/>
            <person name="Drula E."/>
            <person name="Henrissat B."/>
            <person name="Hansel C."/>
            <person name="Singer S."/>
            <person name="Hutchinson M.I."/>
            <person name="de Vries R.P."/>
            <person name="Natvig D.O."/>
            <person name="Powell A.J."/>
            <person name="Tsang A."/>
            <person name="Grigoriev I.V."/>
        </authorList>
    </citation>
    <scope>NUCLEOTIDE SEQUENCE [LARGE SCALE GENOMIC DNA]</scope>
    <source>
        <strain evidence="2 3">ATCC 24622</strain>
    </source>
</reference>
<comment type="caution">
    <text evidence="2">The sequence shown here is derived from an EMBL/GenBank/DDBJ whole genome shotgun (WGS) entry which is preliminary data.</text>
</comment>
<gene>
    <name evidence="2" type="ORF">VTK73DRAFT_6344</name>
</gene>